<keyword evidence="1" id="KW-0479">Metal-binding</keyword>
<accession>A0A2S6NN49</accession>
<evidence type="ECO:0000256" key="1">
    <source>
        <dbReference type="ARBA" id="ARBA00022723"/>
    </source>
</evidence>
<dbReference type="InterPro" id="IPR008972">
    <property type="entry name" value="Cupredoxin"/>
</dbReference>
<dbReference type="Proteomes" id="UP000239724">
    <property type="component" value="Unassembled WGS sequence"/>
</dbReference>
<dbReference type="InterPro" id="IPR050845">
    <property type="entry name" value="Cu-binding_ET"/>
</dbReference>
<keyword evidence="2" id="KW-0186">Copper</keyword>
<dbReference type="Pfam" id="PF13473">
    <property type="entry name" value="Cupredoxin_1"/>
    <property type="match status" value="1"/>
</dbReference>
<dbReference type="Gene3D" id="2.60.40.420">
    <property type="entry name" value="Cupredoxins - blue copper proteins"/>
    <property type="match status" value="1"/>
</dbReference>
<gene>
    <name evidence="4" type="ORF">CCS01_02510</name>
</gene>
<dbReference type="CDD" id="cd00920">
    <property type="entry name" value="Cupredoxin"/>
    <property type="match status" value="1"/>
</dbReference>
<comment type="caution">
    <text evidence="4">The sequence shown here is derived from an EMBL/GenBank/DDBJ whole genome shotgun (WGS) entry which is preliminary data.</text>
</comment>
<dbReference type="AlphaFoldDB" id="A0A2S6NN49"/>
<dbReference type="EMBL" id="NHRY01000041">
    <property type="protein sequence ID" value="PPQ38317.1"/>
    <property type="molecule type" value="Genomic_DNA"/>
</dbReference>
<evidence type="ECO:0000256" key="2">
    <source>
        <dbReference type="ARBA" id="ARBA00023008"/>
    </source>
</evidence>
<reference evidence="4 5" key="1">
    <citation type="journal article" date="2018" name="Arch. Microbiol.">
        <title>New insights into the metabolic potential of the phototrophic purple bacterium Rhodopila globiformis DSM 161(T) from its draft genome sequence and evidence for a vanadium-dependent nitrogenase.</title>
        <authorList>
            <person name="Imhoff J.F."/>
            <person name="Rahn T."/>
            <person name="Kunzel S."/>
            <person name="Neulinger S.C."/>
        </authorList>
    </citation>
    <scope>NUCLEOTIDE SEQUENCE [LARGE SCALE GENOMIC DNA]</scope>
    <source>
        <strain evidence="4 5">DSM 161</strain>
    </source>
</reference>
<evidence type="ECO:0000259" key="3">
    <source>
        <dbReference type="Pfam" id="PF13473"/>
    </source>
</evidence>
<protein>
    <recommendedName>
        <fullName evidence="3">EfeO-type cupredoxin-like domain-containing protein</fullName>
    </recommendedName>
</protein>
<dbReference type="GO" id="GO:0046872">
    <property type="term" value="F:metal ion binding"/>
    <property type="evidence" value="ECO:0007669"/>
    <property type="project" value="UniProtKB-KW"/>
</dbReference>
<dbReference type="InterPro" id="IPR028096">
    <property type="entry name" value="EfeO_Cupredoxin"/>
</dbReference>
<organism evidence="4 5">
    <name type="scientific">Rhodopila globiformis</name>
    <name type="common">Rhodopseudomonas globiformis</name>
    <dbReference type="NCBI Taxonomy" id="1071"/>
    <lineage>
        <taxon>Bacteria</taxon>
        <taxon>Pseudomonadati</taxon>
        <taxon>Pseudomonadota</taxon>
        <taxon>Alphaproteobacteria</taxon>
        <taxon>Acetobacterales</taxon>
        <taxon>Acetobacteraceae</taxon>
        <taxon>Rhodopila</taxon>
    </lineage>
</organism>
<keyword evidence="5" id="KW-1185">Reference proteome</keyword>
<evidence type="ECO:0000313" key="5">
    <source>
        <dbReference type="Proteomes" id="UP000239724"/>
    </source>
</evidence>
<dbReference type="PANTHER" id="PTHR38439">
    <property type="entry name" value="AURACYANIN-B"/>
    <property type="match status" value="1"/>
</dbReference>
<feature type="domain" description="EfeO-type cupredoxin-like" evidence="3">
    <location>
        <begin position="35"/>
        <end position="144"/>
    </location>
</feature>
<dbReference type="SUPFAM" id="SSF49503">
    <property type="entry name" value="Cupredoxins"/>
    <property type="match status" value="1"/>
</dbReference>
<name>A0A2S6NN49_RHOGL</name>
<sequence>MVLNVFVLEETMRMIAGALAVGISFVFILPLGGVAQSNAATGAAETITVRMSNFSYDPDHLHLKANMPVRLRLVNDSSGRHDFSAPAFFAASSYPTGSSAPPDGDISVGSEQTVEIALVPRKPGTYPLRCTHFLHSLFGMHGTIEVTP</sequence>
<dbReference type="PANTHER" id="PTHR38439:SF3">
    <property type="entry name" value="COPPER-RESISTANT CUPROPROTEIN COPI"/>
    <property type="match status" value="1"/>
</dbReference>
<evidence type="ECO:0000313" key="4">
    <source>
        <dbReference type="EMBL" id="PPQ38317.1"/>
    </source>
</evidence>
<proteinExistence type="predicted"/>